<keyword evidence="2" id="KW-1185">Reference proteome</keyword>
<sequence>MASDLTVTGRLLGSTANTTADYLGIGGILRLGYFGNDFVGDVVVHLAGATKQCRAIIHINYSASTYGDSSNMRCWWVECSGSAGAVGTGISTVTLTDLAFSTTTHYVHVTSALGETCTGYVSVLNKATAYGAGAFTISFGTGAVTPVNSGATHPLSTTEGLNYAPSLYVKNNLIVGGALTTESLSMSSMSLPSDLTVGRNTILASASATSLTVSGIGIYGASTGITLANTGSGSAVSILPPFLVLYYIIKV</sequence>
<evidence type="ECO:0000313" key="1">
    <source>
        <dbReference type="EMBL" id="KAG5186327.1"/>
    </source>
</evidence>
<protein>
    <submittedName>
        <fullName evidence="1">Uncharacterized protein</fullName>
    </submittedName>
</protein>
<gene>
    <name evidence="1" type="ORF">JKP88DRAFT_272614</name>
</gene>
<dbReference type="AlphaFoldDB" id="A0A836CHN4"/>
<dbReference type="Proteomes" id="UP000664859">
    <property type="component" value="Unassembled WGS sequence"/>
</dbReference>
<name>A0A836CHN4_9STRA</name>
<evidence type="ECO:0000313" key="2">
    <source>
        <dbReference type="Proteomes" id="UP000664859"/>
    </source>
</evidence>
<proteinExistence type="predicted"/>
<dbReference type="EMBL" id="JAFCMP010000112">
    <property type="protein sequence ID" value="KAG5186327.1"/>
    <property type="molecule type" value="Genomic_DNA"/>
</dbReference>
<accession>A0A836CHN4</accession>
<organism evidence="1 2">
    <name type="scientific">Tribonema minus</name>
    <dbReference type="NCBI Taxonomy" id="303371"/>
    <lineage>
        <taxon>Eukaryota</taxon>
        <taxon>Sar</taxon>
        <taxon>Stramenopiles</taxon>
        <taxon>Ochrophyta</taxon>
        <taxon>PX clade</taxon>
        <taxon>Xanthophyceae</taxon>
        <taxon>Tribonematales</taxon>
        <taxon>Tribonemataceae</taxon>
        <taxon>Tribonema</taxon>
    </lineage>
</organism>
<reference evidence="1" key="1">
    <citation type="submission" date="2021-02" db="EMBL/GenBank/DDBJ databases">
        <title>First Annotated Genome of the Yellow-green Alga Tribonema minus.</title>
        <authorList>
            <person name="Mahan K.M."/>
        </authorList>
    </citation>
    <scope>NUCLEOTIDE SEQUENCE</scope>
    <source>
        <strain evidence="1">UTEX B ZZ1240</strain>
    </source>
</reference>
<comment type="caution">
    <text evidence="1">The sequence shown here is derived from an EMBL/GenBank/DDBJ whole genome shotgun (WGS) entry which is preliminary data.</text>
</comment>